<dbReference type="Proteomes" id="UP000519023">
    <property type="component" value="Unassembled WGS sequence"/>
</dbReference>
<evidence type="ECO:0000256" key="2">
    <source>
        <dbReference type="ARBA" id="ARBA00022840"/>
    </source>
</evidence>
<comment type="caution">
    <text evidence="5">The sequence shown here is derived from an EMBL/GenBank/DDBJ whole genome shotgun (WGS) entry which is preliminary data.</text>
</comment>
<evidence type="ECO:0000313" key="6">
    <source>
        <dbReference type="Proteomes" id="UP000519023"/>
    </source>
</evidence>
<feature type="domain" description="Zeta toxin" evidence="4">
    <location>
        <begin position="33"/>
        <end position="217"/>
    </location>
</feature>
<dbReference type="Gene3D" id="3.40.50.300">
    <property type="entry name" value="P-loop containing nucleotide triphosphate hydrolases"/>
    <property type="match status" value="1"/>
</dbReference>
<keyword evidence="1" id="KW-0547">Nucleotide-binding</keyword>
<proteinExistence type="predicted"/>
<accession>A0A7X9ZVB9</accession>
<dbReference type="RefSeq" id="WP_169574857.1">
    <property type="nucleotide sequence ID" value="NZ_JABBFV010000021.1"/>
</dbReference>
<dbReference type="InterPro" id="IPR010488">
    <property type="entry name" value="Zeta_toxin_domain"/>
</dbReference>
<dbReference type="SUPFAM" id="SSF52540">
    <property type="entry name" value="P-loop containing nucleoside triphosphate hydrolases"/>
    <property type="match status" value="1"/>
</dbReference>
<dbReference type="InterPro" id="IPR027417">
    <property type="entry name" value="P-loop_NTPase"/>
</dbReference>
<reference evidence="5 6" key="1">
    <citation type="submission" date="2020-04" db="EMBL/GenBank/DDBJ databases">
        <title>Sphingobium sp. AR-3-1 isolated from Arctic soil.</title>
        <authorList>
            <person name="Dahal R.H."/>
            <person name="Chaudhary D.K."/>
        </authorList>
    </citation>
    <scope>NUCLEOTIDE SEQUENCE [LARGE SCALE GENOMIC DNA]</scope>
    <source>
        <strain evidence="5 6">AR-3-1</strain>
    </source>
</reference>
<dbReference type="EMBL" id="JABBFV010000021">
    <property type="protein sequence ID" value="NML12491.1"/>
    <property type="molecule type" value="Genomic_DNA"/>
</dbReference>
<evidence type="ECO:0000256" key="1">
    <source>
        <dbReference type="ARBA" id="ARBA00022741"/>
    </source>
</evidence>
<organism evidence="5 6">
    <name type="scientific">Sphingobium psychrophilum</name>
    <dbReference type="NCBI Taxonomy" id="2728834"/>
    <lineage>
        <taxon>Bacteria</taxon>
        <taxon>Pseudomonadati</taxon>
        <taxon>Pseudomonadota</taxon>
        <taxon>Alphaproteobacteria</taxon>
        <taxon>Sphingomonadales</taxon>
        <taxon>Sphingomonadaceae</taxon>
        <taxon>Sphingobium</taxon>
    </lineage>
</organism>
<evidence type="ECO:0000313" key="5">
    <source>
        <dbReference type="EMBL" id="NML12491.1"/>
    </source>
</evidence>
<dbReference type="GO" id="GO:0016301">
    <property type="term" value="F:kinase activity"/>
    <property type="evidence" value="ECO:0007669"/>
    <property type="project" value="InterPro"/>
</dbReference>
<keyword evidence="2" id="KW-0067">ATP-binding</keyword>
<evidence type="ECO:0000256" key="3">
    <source>
        <dbReference type="SAM" id="MobiDB-lite"/>
    </source>
</evidence>
<protein>
    <submittedName>
        <fullName evidence="5">AAA family ATPase</fullName>
    </submittedName>
</protein>
<feature type="region of interest" description="Disordered" evidence="3">
    <location>
        <begin position="265"/>
        <end position="299"/>
    </location>
</feature>
<name>A0A7X9ZVB9_9SPHN</name>
<dbReference type="Pfam" id="PF06414">
    <property type="entry name" value="Zeta_toxin"/>
    <property type="match status" value="1"/>
</dbReference>
<dbReference type="AlphaFoldDB" id="A0A7X9ZVB9"/>
<keyword evidence="6" id="KW-1185">Reference proteome</keyword>
<evidence type="ECO:0000259" key="4">
    <source>
        <dbReference type="Pfam" id="PF06414"/>
    </source>
</evidence>
<sequence length="299" mass="33382">MDRDPERHSLSSDALQKIYETRVSPRLFRGAESVEQPTAIVLGGQPGSGKTPMQNHATREFAGSGGMVKIIGDDLRAFLPHYKSLQRADDKTAAFYTDRDSGRLVEKAITEAAQRRVNVLVEGTMRTPETVAATLQQFRDAGFRTDARALAVSPEMSSLGVLQRYAAQKESRGIGRMTTTEAHQNALSGMLATLDRIQDGRLADMLTIYRRGGEVIHSFDLTGPARVGEPRARELVERERSRPLSPQEAQYKQREIERLTPILQKHGVIPARDPQRNADLVQSTDKLPSPLRRDDDRER</sequence>
<dbReference type="GO" id="GO:0005524">
    <property type="term" value="F:ATP binding"/>
    <property type="evidence" value="ECO:0007669"/>
    <property type="project" value="UniProtKB-KW"/>
</dbReference>
<gene>
    <name evidence="5" type="ORF">HHL08_20530</name>
</gene>